<evidence type="ECO:0000256" key="8">
    <source>
        <dbReference type="ARBA" id="ARBA00023306"/>
    </source>
</evidence>
<dbReference type="GO" id="GO:0008360">
    <property type="term" value="P:regulation of cell shape"/>
    <property type="evidence" value="ECO:0007669"/>
    <property type="project" value="UniProtKB-KW"/>
</dbReference>
<dbReference type="Pfam" id="PF08245">
    <property type="entry name" value="Mur_ligase_M"/>
    <property type="match status" value="1"/>
</dbReference>
<dbReference type="GO" id="GO:0008764">
    <property type="term" value="F:UDP-N-acetylmuramoylalanine-D-glutamate ligase activity"/>
    <property type="evidence" value="ECO:0007669"/>
    <property type="project" value="UniProtKB-UniRule"/>
</dbReference>
<dbReference type="InterPro" id="IPR036615">
    <property type="entry name" value="Mur_ligase_C_dom_sf"/>
</dbReference>
<dbReference type="InterPro" id="IPR004101">
    <property type="entry name" value="Mur_ligase_C"/>
</dbReference>
<feature type="domain" description="Mur ligase C-terminal" evidence="10">
    <location>
        <begin position="351"/>
        <end position="472"/>
    </location>
</feature>
<dbReference type="PANTHER" id="PTHR43692">
    <property type="entry name" value="UDP-N-ACETYLMURAMOYLALANINE--D-GLUTAMATE LIGASE"/>
    <property type="match status" value="1"/>
</dbReference>
<comment type="catalytic activity">
    <reaction evidence="9">
        <text>UDP-N-acetyl-alpha-D-muramoyl-L-alanine + D-glutamate + ATP = UDP-N-acetyl-alpha-D-muramoyl-L-alanyl-D-glutamate + ADP + phosphate + H(+)</text>
        <dbReference type="Rhea" id="RHEA:16429"/>
        <dbReference type="ChEBI" id="CHEBI:15378"/>
        <dbReference type="ChEBI" id="CHEBI:29986"/>
        <dbReference type="ChEBI" id="CHEBI:30616"/>
        <dbReference type="ChEBI" id="CHEBI:43474"/>
        <dbReference type="ChEBI" id="CHEBI:83898"/>
        <dbReference type="ChEBI" id="CHEBI:83900"/>
        <dbReference type="ChEBI" id="CHEBI:456216"/>
        <dbReference type="EC" id="6.3.2.9"/>
    </reaction>
</comment>
<dbReference type="Proteomes" id="UP000593758">
    <property type="component" value="Chromosome"/>
</dbReference>
<keyword evidence="4 9" id="KW-0436">Ligase</keyword>
<dbReference type="EMBL" id="CP063169">
    <property type="protein sequence ID" value="QOR72149.1"/>
    <property type="molecule type" value="Genomic_DNA"/>
</dbReference>
<dbReference type="AlphaFoldDB" id="A0A7M1SX60"/>
<feature type="domain" description="Mur ligase central" evidence="11">
    <location>
        <begin position="117"/>
        <end position="237"/>
    </location>
</feature>
<comment type="function">
    <text evidence="9">Cell wall formation. Catalyzes the addition of glutamate to the nucleotide precursor UDP-N-acetylmuramoyl-L-alanine (UMA).</text>
</comment>
<dbReference type="Gene3D" id="3.40.50.720">
    <property type="entry name" value="NAD(P)-binding Rossmann-like Domain"/>
    <property type="match status" value="1"/>
</dbReference>
<dbReference type="PANTHER" id="PTHR43692:SF1">
    <property type="entry name" value="UDP-N-ACETYLMURAMOYLALANINE--D-GLUTAMATE LIGASE"/>
    <property type="match status" value="1"/>
</dbReference>
<dbReference type="GO" id="GO:0005737">
    <property type="term" value="C:cytoplasm"/>
    <property type="evidence" value="ECO:0007669"/>
    <property type="project" value="UniProtKB-SubCell"/>
</dbReference>
<comment type="subcellular location">
    <subcellularLocation>
        <location evidence="1 9">Cytoplasm</location>
    </subcellularLocation>
</comment>
<dbReference type="GO" id="GO:0009252">
    <property type="term" value="P:peptidoglycan biosynthetic process"/>
    <property type="evidence" value="ECO:0007669"/>
    <property type="project" value="UniProtKB-UniRule"/>
</dbReference>
<keyword evidence="3 9" id="KW-0963">Cytoplasm</keyword>
<dbReference type="EC" id="6.3.2.9" evidence="9"/>
<dbReference type="RefSeq" id="WP_193498790.1">
    <property type="nucleotide sequence ID" value="NZ_CP063169.1"/>
</dbReference>
<comment type="similarity">
    <text evidence="9">Belongs to the MurCDEF family.</text>
</comment>
<keyword evidence="5 9" id="KW-0132">Cell division</keyword>
<dbReference type="InterPro" id="IPR013221">
    <property type="entry name" value="Mur_ligase_cen"/>
</dbReference>
<dbReference type="SUPFAM" id="SSF51984">
    <property type="entry name" value="MurCD N-terminal domain"/>
    <property type="match status" value="1"/>
</dbReference>
<evidence type="ECO:0000256" key="5">
    <source>
        <dbReference type="ARBA" id="ARBA00022618"/>
    </source>
</evidence>
<evidence type="ECO:0000256" key="6">
    <source>
        <dbReference type="ARBA" id="ARBA00022741"/>
    </source>
</evidence>
<dbReference type="InterPro" id="IPR036565">
    <property type="entry name" value="Mur-like_cat_sf"/>
</dbReference>
<organism evidence="12 13">
    <name type="scientific">Ruania alkalisoli</name>
    <dbReference type="NCBI Taxonomy" id="2779775"/>
    <lineage>
        <taxon>Bacteria</taxon>
        <taxon>Bacillati</taxon>
        <taxon>Actinomycetota</taxon>
        <taxon>Actinomycetes</taxon>
        <taxon>Micrococcales</taxon>
        <taxon>Ruaniaceae</taxon>
        <taxon>Ruania</taxon>
    </lineage>
</organism>
<protein>
    <recommendedName>
        <fullName evidence="9">UDP-N-acetylmuramoylalanine--D-glutamate ligase</fullName>
        <ecNumber evidence="9">6.3.2.9</ecNumber>
    </recommendedName>
    <alternativeName>
        <fullName evidence="9">D-glutamic acid-adding enzyme</fullName>
    </alternativeName>
    <alternativeName>
        <fullName evidence="9">UDP-N-acetylmuramoyl-L-alanyl-D-glutamate synthetase</fullName>
    </alternativeName>
</protein>
<comment type="pathway">
    <text evidence="2 9">Cell wall biogenesis; peptidoglycan biosynthesis.</text>
</comment>
<dbReference type="InterPro" id="IPR018109">
    <property type="entry name" value="Folylpolyglutamate_synth_CS"/>
</dbReference>
<reference evidence="12 13" key="1">
    <citation type="submission" date="2020-10" db="EMBL/GenBank/DDBJ databases">
        <title>Haloactinobacterium sp. RN3S43, a bacterium isolated from saline soil.</title>
        <authorList>
            <person name="Sun J.-Q."/>
        </authorList>
    </citation>
    <scope>NUCLEOTIDE SEQUENCE [LARGE SCALE GENOMIC DNA]</scope>
    <source>
        <strain evidence="12 13">RN3S43</strain>
    </source>
</reference>
<keyword evidence="7 9" id="KW-0067">ATP-binding</keyword>
<keyword evidence="13" id="KW-1185">Reference proteome</keyword>
<dbReference type="GO" id="GO:0005524">
    <property type="term" value="F:ATP binding"/>
    <property type="evidence" value="ECO:0007669"/>
    <property type="project" value="UniProtKB-UniRule"/>
</dbReference>
<sequence length="499" mass="52126">MIDALRGREVLVAGLGISGRACVEALVEVGARVCAVDSRPEQAEGLPSSVRVFTGEEPTALARHAWERPPSLVVASPGWRPASPVLQRAAERGVPVWSEVELAWQVCSPQVRWLTLTGTNGKTTTVGMLEKMLTAHGWRAPAVGNVGTPIVTTVLQARAGGERLDALAVELSSFQLHYTHSVSPVASACLNVDADHLDWHGSMDAYAAAKARVYERTQAACVYNVADPRTRRMVEEADVIDGARAVGFTLGMPGLGQVGVVEDVLADRAFIPNRHTHAAELGTLADLRHLGGSAASATSSSDDASPDDADGLSIAPHVVANALAAAALARAAGVEPGDIASGLRSYRPGAHRMQVVADVDGVRFIDDSKATNAHAASAALAAMEPGATVWIAGGLAKGARFDDLVERHAGKLRAVVVIGVDPEPIVSALQRHAPDIPRLVVPAGDTEVMRQAVAAARAQARPGDAVLLAPACASMDQFESYAARGEAFTASVRSLMERS</sequence>
<dbReference type="SUPFAM" id="SSF53623">
    <property type="entry name" value="MurD-like peptide ligases, catalytic domain"/>
    <property type="match status" value="1"/>
</dbReference>
<evidence type="ECO:0000259" key="10">
    <source>
        <dbReference type="Pfam" id="PF02875"/>
    </source>
</evidence>
<keyword evidence="9" id="KW-0133">Cell shape</keyword>
<feature type="binding site" evidence="9">
    <location>
        <begin position="118"/>
        <end position="124"/>
    </location>
    <ligand>
        <name>ATP</name>
        <dbReference type="ChEBI" id="CHEBI:30616"/>
    </ligand>
</feature>
<keyword evidence="9" id="KW-0573">Peptidoglycan synthesis</keyword>
<keyword evidence="8 9" id="KW-0131">Cell cycle</keyword>
<evidence type="ECO:0000256" key="3">
    <source>
        <dbReference type="ARBA" id="ARBA00022490"/>
    </source>
</evidence>
<dbReference type="Gene3D" id="3.90.190.20">
    <property type="entry name" value="Mur ligase, C-terminal domain"/>
    <property type="match status" value="1"/>
</dbReference>
<dbReference type="GO" id="GO:0004326">
    <property type="term" value="F:tetrahydrofolylpolyglutamate synthase activity"/>
    <property type="evidence" value="ECO:0007669"/>
    <property type="project" value="InterPro"/>
</dbReference>
<dbReference type="InterPro" id="IPR005762">
    <property type="entry name" value="MurD"/>
</dbReference>
<dbReference type="Pfam" id="PF21799">
    <property type="entry name" value="MurD-like_N"/>
    <property type="match status" value="1"/>
</dbReference>
<evidence type="ECO:0000256" key="4">
    <source>
        <dbReference type="ARBA" id="ARBA00022598"/>
    </source>
</evidence>
<accession>A0A7M1SX60</accession>
<dbReference type="GO" id="GO:0071555">
    <property type="term" value="P:cell wall organization"/>
    <property type="evidence" value="ECO:0007669"/>
    <property type="project" value="UniProtKB-KW"/>
</dbReference>
<evidence type="ECO:0000256" key="1">
    <source>
        <dbReference type="ARBA" id="ARBA00004496"/>
    </source>
</evidence>
<evidence type="ECO:0000256" key="9">
    <source>
        <dbReference type="HAMAP-Rule" id="MF_00639"/>
    </source>
</evidence>
<evidence type="ECO:0000256" key="2">
    <source>
        <dbReference type="ARBA" id="ARBA00004752"/>
    </source>
</evidence>
<dbReference type="GO" id="GO:0051301">
    <property type="term" value="P:cell division"/>
    <property type="evidence" value="ECO:0007669"/>
    <property type="project" value="UniProtKB-KW"/>
</dbReference>
<dbReference type="Pfam" id="PF02875">
    <property type="entry name" value="Mur_ligase_C"/>
    <property type="match status" value="1"/>
</dbReference>
<proteinExistence type="inferred from homology"/>
<evidence type="ECO:0000259" key="11">
    <source>
        <dbReference type="Pfam" id="PF08245"/>
    </source>
</evidence>
<dbReference type="PROSITE" id="PS01011">
    <property type="entry name" value="FOLYLPOLYGLU_SYNT_1"/>
    <property type="match status" value="1"/>
</dbReference>
<evidence type="ECO:0000256" key="7">
    <source>
        <dbReference type="ARBA" id="ARBA00022840"/>
    </source>
</evidence>
<keyword evidence="9" id="KW-0961">Cell wall biogenesis/degradation</keyword>
<dbReference type="SUPFAM" id="SSF53244">
    <property type="entry name" value="MurD-like peptide ligases, peptide-binding domain"/>
    <property type="match status" value="1"/>
</dbReference>
<dbReference type="Gene3D" id="3.40.1190.10">
    <property type="entry name" value="Mur-like, catalytic domain"/>
    <property type="match status" value="1"/>
</dbReference>
<gene>
    <name evidence="9" type="primary">murD</name>
    <name evidence="12" type="ORF">IM660_07920</name>
</gene>
<keyword evidence="6 9" id="KW-0547">Nucleotide-binding</keyword>
<dbReference type="KEGG" id="halt:IM660_07920"/>
<evidence type="ECO:0000313" key="12">
    <source>
        <dbReference type="EMBL" id="QOR72149.1"/>
    </source>
</evidence>
<evidence type="ECO:0000313" key="13">
    <source>
        <dbReference type="Proteomes" id="UP000593758"/>
    </source>
</evidence>
<dbReference type="HAMAP" id="MF_00639">
    <property type="entry name" value="MurD"/>
    <property type="match status" value="1"/>
</dbReference>
<dbReference type="UniPathway" id="UPA00219"/>
<name>A0A7M1SX60_9MICO</name>